<feature type="domain" description="Fungal lipase-type" evidence="3">
    <location>
        <begin position="465"/>
        <end position="554"/>
    </location>
</feature>
<keyword evidence="5" id="KW-1185">Reference proteome</keyword>
<feature type="signal peptide" evidence="2">
    <location>
        <begin position="1"/>
        <end position="19"/>
    </location>
</feature>
<evidence type="ECO:0000256" key="2">
    <source>
        <dbReference type="SAM" id="SignalP"/>
    </source>
</evidence>
<protein>
    <recommendedName>
        <fullName evidence="3">Fungal lipase-type domain-containing protein</fullName>
    </recommendedName>
</protein>
<dbReference type="AlphaFoldDB" id="A0ABD3PVH0"/>
<dbReference type="InterPro" id="IPR002921">
    <property type="entry name" value="Fungal_lipase-type"/>
</dbReference>
<gene>
    <name evidence="4" type="ORF">HJC23_012214</name>
</gene>
<feature type="region of interest" description="Disordered" evidence="1">
    <location>
        <begin position="173"/>
        <end position="197"/>
    </location>
</feature>
<dbReference type="EMBL" id="JABMIG020000112">
    <property type="protein sequence ID" value="KAL3791624.1"/>
    <property type="molecule type" value="Genomic_DNA"/>
</dbReference>
<comment type="caution">
    <text evidence="4">The sequence shown here is derived from an EMBL/GenBank/DDBJ whole genome shotgun (WGS) entry which is preliminary data.</text>
</comment>
<keyword evidence="2" id="KW-0732">Signal</keyword>
<dbReference type="Proteomes" id="UP001516023">
    <property type="component" value="Unassembled WGS sequence"/>
</dbReference>
<dbReference type="InterPro" id="IPR029058">
    <property type="entry name" value="AB_hydrolase_fold"/>
</dbReference>
<evidence type="ECO:0000313" key="4">
    <source>
        <dbReference type="EMBL" id="KAL3791624.1"/>
    </source>
</evidence>
<evidence type="ECO:0000313" key="5">
    <source>
        <dbReference type="Proteomes" id="UP001516023"/>
    </source>
</evidence>
<reference evidence="4 5" key="1">
    <citation type="journal article" date="2020" name="G3 (Bethesda)">
        <title>Improved Reference Genome for Cyclotella cryptica CCMP332, a Model for Cell Wall Morphogenesis, Salinity Adaptation, and Lipid Production in Diatoms (Bacillariophyta).</title>
        <authorList>
            <person name="Roberts W.R."/>
            <person name="Downey K.M."/>
            <person name="Ruck E.C."/>
            <person name="Traller J.C."/>
            <person name="Alverson A.J."/>
        </authorList>
    </citation>
    <scope>NUCLEOTIDE SEQUENCE [LARGE SCALE GENOMIC DNA]</scope>
    <source>
        <strain evidence="4 5">CCMP332</strain>
    </source>
</reference>
<dbReference type="SUPFAM" id="SSF53474">
    <property type="entry name" value="alpha/beta-Hydrolases"/>
    <property type="match status" value="1"/>
</dbReference>
<dbReference type="Gene3D" id="3.40.50.1820">
    <property type="entry name" value="alpha/beta hydrolase"/>
    <property type="match status" value="1"/>
</dbReference>
<feature type="chain" id="PRO_5044799163" description="Fungal lipase-type domain-containing protein" evidence="2">
    <location>
        <begin position="20"/>
        <end position="755"/>
    </location>
</feature>
<accession>A0ABD3PVH0</accession>
<proteinExistence type="predicted"/>
<evidence type="ECO:0000259" key="3">
    <source>
        <dbReference type="Pfam" id="PF01764"/>
    </source>
</evidence>
<sequence length="755" mass="83845">MSAMMFAIFHFGLVFTVSGFVHPSNRKLFPRNARGHGVLERPSKRVSDKNGSDIRDENFKIKRIRNDDGDIPAWLKPLIKREQLLVQSGTDSDNYGETDEKLFDSFPFSIGGKNRKSKIWESEMSPIVASLSGMINIEALMAAANIDSDAGMESVLQHLAPSVDFDNVAHETKNDNATSHSDARVMPTQSVFQDPTPSLDFGNATRVDKGLLTDALSFLDGSLRWEIFMPQIQKKERLSKELTTKGELVLKNNKSDENRTVDADTILRDATRRLEIAVNSASSTFSPSAIQELVVRATKTLALREASGNLTLAAKIVFDEASKAPRATAKYTAELIEFANATLAGGLKPLFHNYPSVRNVPNREWGQAIKKAAEYSTLCGGIYENTIPVTHGLAHSIVAKGKTSDIEWMITDSIQQSQDFIWNANQEPLLVRSFIIRGFDASDEEVDREGLLNTICTASPAPLENSTIQVHEGMLKIAQSLYSELERYIELTAPTHRFVFAGHSIGGSLSVLLMAILSRRKSPSFVIERVLRVFTFGSPPTFTIKSSSFEKETSHLFPSTASVQSCAVLDALQLPSDIVYGYCQPWDPIVRLFTQYDPLYPLIDDLGEDGATLYASGPSRTLRPITKAILESWEGWPRFRDNARNKLAQNYQNIGKQFMLIPEPTRYLTDRLVSVNIAVPSINCVLQVSSQELLPALNEVFSLDTFSISIIPVAIRSFVHHFYPAYGFPLIDFAAKLDPETKTTAREESTTSSSR</sequence>
<organism evidence="4 5">
    <name type="scientific">Cyclotella cryptica</name>
    <dbReference type="NCBI Taxonomy" id="29204"/>
    <lineage>
        <taxon>Eukaryota</taxon>
        <taxon>Sar</taxon>
        <taxon>Stramenopiles</taxon>
        <taxon>Ochrophyta</taxon>
        <taxon>Bacillariophyta</taxon>
        <taxon>Coscinodiscophyceae</taxon>
        <taxon>Thalassiosirophycidae</taxon>
        <taxon>Stephanodiscales</taxon>
        <taxon>Stephanodiscaceae</taxon>
        <taxon>Cyclotella</taxon>
    </lineage>
</organism>
<evidence type="ECO:0000256" key="1">
    <source>
        <dbReference type="SAM" id="MobiDB-lite"/>
    </source>
</evidence>
<dbReference type="Pfam" id="PF01764">
    <property type="entry name" value="Lipase_3"/>
    <property type="match status" value="1"/>
</dbReference>
<name>A0ABD3PVH0_9STRA</name>
<feature type="compositionally biased region" description="Polar residues" evidence="1">
    <location>
        <begin position="187"/>
        <end position="196"/>
    </location>
</feature>